<name>W7L990_CYTFI</name>
<protein>
    <submittedName>
        <fullName evidence="2">Uncharacterized protein</fullName>
    </submittedName>
</protein>
<reference evidence="2 3" key="2">
    <citation type="journal article" date="2016" name="Sci. Rep.">
        <title>A novel serine protease, Sep1, from Bacillus firmus DS-1 has nematicidal activity and degrades multiple intestinal-associated nematode proteins.</title>
        <authorList>
            <person name="Geng C."/>
            <person name="Nie X."/>
            <person name="Tang Z."/>
            <person name="Zhang Y."/>
            <person name="Lin J."/>
            <person name="Sun M."/>
            <person name="Peng D."/>
        </authorList>
    </citation>
    <scope>NUCLEOTIDE SEQUENCE [LARGE SCALE GENOMIC DNA]</scope>
    <source>
        <strain evidence="2 3">DS1</strain>
    </source>
</reference>
<evidence type="ECO:0000313" key="3">
    <source>
        <dbReference type="Proteomes" id="UP000019270"/>
    </source>
</evidence>
<comment type="caution">
    <text evidence="2">The sequence shown here is derived from an EMBL/GenBank/DDBJ whole genome shotgun (WGS) entry which is preliminary data.</text>
</comment>
<keyword evidence="1" id="KW-0472">Membrane</keyword>
<gene>
    <name evidence="2" type="ORF">PBF_24608</name>
</gene>
<proteinExistence type="predicted"/>
<feature type="transmembrane region" description="Helical" evidence="1">
    <location>
        <begin position="45"/>
        <end position="65"/>
    </location>
</feature>
<dbReference type="EMBL" id="APVL01000048">
    <property type="protein sequence ID" value="EWG08369.1"/>
    <property type="molecule type" value="Genomic_DNA"/>
</dbReference>
<reference evidence="3" key="1">
    <citation type="submission" date="2013-03" db="EMBL/GenBank/DDBJ databases">
        <title>Draft genome sequence of Bacillus firmus DS1.</title>
        <authorList>
            <person name="Peng D."/>
            <person name="Zhu L."/>
            <person name="Sun M."/>
        </authorList>
    </citation>
    <scope>NUCLEOTIDE SEQUENCE [LARGE SCALE GENOMIC DNA]</scope>
    <source>
        <strain evidence="3">DS1</strain>
    </source>
</reference>
<dbReference type="Proteomes" id="UP000019270">
    <property type="component" value="Unassembled WGS sequence"/>
</dbReference>
<evidence type="ECO:0000313" key="2">
    <source>
        <dbReference type="EMBL" id="EWG08369.1"/>
    </source>
</evidence>
<keyword evidence="1" id="KW-0812">Transmembrane</keyword>
<evidence type="ECO:0000256" key="1">
    <source>
        <dbReference type="SAM" id="Phobius"/>
    </source>
</evidence>
<keyword evidence="1" id="KW-1133">Transmembrane helix</keyword>
<accession>W7L990</accession>
<dbReference type="AlphaFoldDB" id="W7L990"/>
<organism evidence="2 3">
    <name type="scientific">Cytobacillus firmus DS1</name>
    <dbReference type="NCBI Taxonomy" id="1307436"/>
    <lineage>
        <taxon>Bacteria</taxon>
        <taxon>Bacillati</taxon>
        <taxon>Bacillota</taxon>
        <taxon>Bacilli</taxon>
        <taxon>Bacillales</taxon>
        <taxon>Bacillaceae</taxon>
        <taxon>Cytobacillus</taxon>
    </lineage>
</organism>
<sequence length="68" mass="7898">MNVLLNALSMIGSFFVVFSLLYFIQSYTLGYLSIFRKEVKGKISIGDIVFPLISLTFIILFIDFYRPY</sequence>
<feature type="transmembrane region" description="Helical" evidence="1">
    <location>
        <begin position="6"/>
        <end position="24"/>
    </location>
</feature>